<keyword evidence="2" id="KW-1185">Reference proteome</keyword>
<feature type="non-terminal residue" evidence="1">
    <location>
        <position position="45"/>
    </location>
</feature>
<protein>
    <submittedName>
        <fullName evidence="1">Uncharacterized protein</fullName>
    </submittedName>
</protein>
<name>A0A392RPF2_9FABA</name>
<accession>A0A392RPF2</accession>
<evidence type="ECO:0000313" key="2">
    <source>
        <dbReference type="Proteomes" id="UP000265520"/>
    </source>
</evidence>
<reference evidence="1 2" key="1">
    <citation type="journal article" date="2018" name="Front. Plant Sci.">
        <title>Red Clover (Trifolium pratense) and Zigzag Clover (T. medium) - A Picture of Genomic Similarities and Differences.</title>
        <authorList>
            <person name="Dluhosova J."/>
            <person name="Istvanek J."/>
            <person name="Nedelnik J."/>
            <person name="Repkova J."/>
        </authorList>
    </citation>
    <scope>NUCLEOTIDE SEQUENCE [LARGE SCALE GENOMIC DNA]</scope>
    <source>
        <strain evidence="2">cv. 10/8</strain>
        <tissue evidence="1">Leaf</tissue>
    </source>
</reference>
<dbReference type="Proteomes" id="UP000265520">
    <property type="component" value="Unassembled WGS sequence"/>
</dbReference>
<organism evidence="1 2">
    <name type="scientific">Trifolium medium</name>
    <dbReference type="NCBI Taxonomy" id="97028"/>
    <lineage>
        <taxon>Eukaryota</taxon>
        <taxon>Viridiplantae</taxon>
        <taxon>Streptophyta</taxon>
        <taxon>Embryophyta</taxon>
        <taxon>Tracheophyta</taxon>
        <taxon>Spermatophyta</taxon>
        <taxon>Magnoliopsida</taxon>
        <taxon>eudicotyledons</taxon>
        <taxon>Gunneridae</taxon>
        <taxon>Pentapetalae</taxon>
        <taxon>rosids</taxon>
        <taxon>fabids</taxon>
        <taxon>Fabales</taxon>
        <taxon>Fabaceae</taxon>
        <taxon>Papilionoideae</taxon>
        <taxon>50 kb inversion clade</taxon>
        <taxon>NPAAA clade</taxon>
        <taxon>Hologalegina</taxon>
        <taxon>IRL clade</taxon>
        <taxon>Trifolieae</taxon>
        <taxon>Trifolium</taxon>
    </lineage>
</organism>
<dbReference type="EMBL" id="LXQA010256816">
    <property type="protein sequence ID" value="MCI38521.1"/>
    <property type="molecule type" value="Genomic_DNA"/>
</dbReference>
<evidence type="ECO:0000313" key="1">
    <source>
        <dbReference type="EMBL" id="MCI38521.1"/>
    </source>
</evidence>
<dbReference type="AlphaFoldDB" id="A0A392RPF2"/>
<proteinExistence type="predicted"/>
<comment type="caution">
    <text evidence="1">The sequence shown here is derived from an EMBL/GenBank/DDBJ whole genome shotgun (WGS) entry which is preliminary data.</text>
</comment>
<sequence>MVVVLATVDSAMVVSALPPHLSFGLTTIVGSKGPFIPAVFCHRGC</sequence>